<evidence type="ECO:0000259" key="1">
    <source>
        <dbReference type="Pfam" id="PF04266"/>
    </source>
</evidence>
<dbReference type="KEGG" id="gim:F1728_11065"/>
<feature type="domain" description="ASCH" evidence="1">
    <location>
        <begin position="36"/>
        <end position="107"/>
    </location>
</feature>
<dbReference type="InterPro" id="IPR007374">
    <property type="entry name" value="ASCH_domain"/>
</dbReference>
<reference evidence="2 3" key="1">
    <citation type="submission" date="2019-09" db="EMBL/GenBank/DDBJ databases">
        <title>Gimesia benthica sp. nov., a novel bacterium isolated from deep-sea water of the Northwest Indian Ocean.</title>
        <authorList>
            <person name="Dai X."/>
        </authorList>
    </citation>
    <scope>NUCLEOTIDE SEQUENCE [LARGE SCALE GENOMIC DNA]</scope>
    <source>
        <strain evidence="2 3">E7</strain>
    </source>
</reference>
<sequence>MKSMRNRSSLSISNRSRFNATMAKVIQHPDKSLPALGIRQPWAELIMRGVKTIELRSSQTKIRGTIYVYASKTLAKTPHAIEAAAQAEITTETLPTGTLIGTVEIVDSFPATAEHAEASGVPASLLKGKFGWKLANPKRIKSPIVPQFLPYGVWFYPFVRKQTGTRQK</sequence>
<dbReference type="Gene3D" id="2.30.130.30">
    <property type="entry name" value="Hypothetical protein"/>
    <property type="match status" value="1"/>
</dbReference>
<dbReference type="Pfam" id="PF04266">
    <property type="entry name" value="ASCH"/>
    <property type="match status" value="1"/>
</dbReference>
<dbReference type="AlphaFoldDB" id="A0A6I6AA62"/>
<evidence type="ECO:0000313" key="3">
    <source>
        <dbReference type="Proteomes" id="UP000427281"/>
    </source>
</evidence>
<keyword evidence="3" id="KW-1185">Reference proteome</keyword>
<dbReference type="SUPFAM" id="SSF88697">
    <property type="entry name" value="PUA domain-like"/>
    <property type="match status" value="1"/>
</dbReference>
<proteinExistence type="predicted"/>
<dbReference type="EMBL" id="CP043930">
    <property type="protein sequence ID" value="QGQ23177.1"/>
    <property type="molecule type" value="Genomic_DNA"/>
</dbReference>
<evidence type="ECO:0000313" key="2">
    <source>
        <dbReference type="EMBL" id="QGQ23177.1"/>
    </source>
</evidence>
<protein>
    <submittedName>
        <fullName evidence="2">ASCH domain-containing protein</fullName>
    </submittedName>
</protein>
<accession>A0A6I6AA62</accession>
<name>A0A6I6AA62_9PLAN</name>
<gene>
    <name evidence="2" type="ORF">F1728_11065</name>
</gene>
<organism evidence="2 3">
    <name type="scientific">Gimesia benthica</name>
    <dbReference type="NCBI Taxonomy" id="2608982"/>
    <lineage>
        <taxon>Bacteria</taxon>
        <taxon>Pseudomonadati</taxon>
        <taxon>Planctomycetota</taxon>
        <taxon>Planctomycetia</taxon>
        <taxon>Planctomycetales</taxon>
        <taxon>Planctomycetaceae</taxon>
        <taxon>Gimesia</taxon>
    </lineage>
</organism>
<dbReference type="InterPro" id="IPR015947">
    <property type="entry name" value="PUA-like_sf"/>
</dbReference>
<dbReference type="Proteomes" id="UP000427281">
    <property type="component" value="Chromosome"/>
</dbReference>